<sequence length="139" mass="15239">MSGVAVVPYSLAQAPGAGSKFSKKRKKSLSSSSVGASSSMAEAGWAKVDIEDMQLDGFQDGCAFELEELTGYRVEATEDGGKMLIEDSKIQQEQRGRNKKKRRKVKTTKKQYETEKKGDVDTEEKKDDHKTGSKEGARA</sequence>
<evidence type="ECO:0000313" key="3">
    <source>
        <dbReference type="Proteomes" id="UP001162029"/>
    </source>
</evidence>
<feature type="compositionally biased region" description="Basic and acidic residues" evidence="1">
    <location>
        <begin position="110"/>
        <end position="139"/>
    </location>
</feature>
<dbReference type="AlphaFoldDB" id="A0AAV0TAM6"/>
<feature type="compositionally biased region" description="Low complexity" evidence="1">
    <location>
        <begin position="29"/>
        <end position="42"/>
    </location>
</feature>
<evidence type="ECO:0000313" key="2">
    <source>
        <dbReference type="EMBL" id="CAI5717868.1"/>
    </source>
</evidence>
<organism evidence="2 3">
    <name type="scientific">Peronospora destructor</name>
    <dbReference type="NCBI Taxonomy" id="86335"/>
    <lineage>
        <taxon>Eukaryota</taxon>
        <taxon>Sar</taxon>
        <taxon>Stramenopiles</taxon>
        <taxon>Oomycota</taxon>
        <taxon>Peronosporomycetes</taxon>
        <taxon>Peronosporales</taxon>
        <taxon>Peronosporaceae</taxon>
        <taxon>Peronospora</taxon>
    </lineage>
</organism>
<keyword evidence="3" id="KW-1185">Reference proteome</keyword>
<feature type="compositionally biased region" description="Basic residues" evidence="1">
    <location>
        <begin position="97"/>
        <end position="109"/>
    </location>
</feature>
<accession>A0AAV0TAM6</accession>
<proteinExistence type="predicted"/>
<reference evidence="2" key="1">
    <citation type="submission" date="2022-12" db="EMBL/GenBank/DDBJ databases">
        <authorList>
            <person name="Webb A."/>
        </authorList>
    </citation>
    <scope>NUCLEOTIDE SEQUENCE</scope>
    <source>
        <strain evidence="2">Pd1</strain>
    </source>
</reference>
<comment type="caution">
    <text evidence="2">The sequence shown here is derived from an EMBL/GenBank/DDBJ whole genome shotgun (WGS) entry which is preliminary data.</text>
</comment>
<feature type="region of interest" description="Disordered" evidence="1">
    <location>
        <begin position="15"/>
        <end position="42"/>
    </location>
</feature>
<protein>
    <submittedName>
        <fullName evidence="2">Uncharacterized protein</fullName>
    </submittedName>
</protein>
<name>A0AAV0TAM6_9STRA</name>
<feature type="region of interest" description="Disordered" evidence="1">
    <location>
        <begin position="77"/>
        <end position="139"/>
    </location>
</feature>
<gene>
    <name evidence="2" type="ORF">PDE001_LOCUS1760</name>
</gene>
<evidence type="ECO:0000256" key="1">
    <source>
        <dbReference type="SAM" id="MobiDB-lite"/>
    </source>
</evidence>
<dbReference type="Proteomes" id="UP001162029">
    <property type="component" value="Unassembled WGS sequence"/>
</dbReference>
<feature type="compositionally biased region" description="Basic and acidic residues" evidence="1">
    <location>
        <begin position="77"/>
        <end position="96"/>
    </location>
</feature>
<dbReference type="EMBL" id="CANTFM010000311">
    <property type="protein sequence ID" value="CAI5717868.1"/>
    <property type="molecule type" value="Genomic_DNA"/>
</dbReference>